<dbReference type="GO" id="GO:0006412">
    <property type="term" value="P:translation"/>
    <property type="evidence" value="ECO:0007669"/>
    <property type="project" value="InterPro"/>
</dbReference>
<dbReference type="GO" id="GO:0000027">
    <property type="term" value="P:ribosomal large subunit assembly"/>
    <property type="evidence" value="ECO:0007669"/>
    <property type="project" value="UniProtKB-UniRule"/>
</dbReference>
<protein>
    <recommendedName>
        <fullName evidence="6 7">Large ribosomal subunit protein bL20</fullName>
    </recommendedName>
</protein>
<keyword evidence="4 7" id="KW-0689">Ribosomal protein</keyword>
<comment type="similarity">
    <text evidence="1 7 8">Belongs to the bacterial ribosomal protein bL20 family.</text>
</comment>
<dbReference type="GO" id="GO:0003735">
    <property type="term" value="F:structural constituent of ribosome"/>
    <property type="evidence" value="ECO:0007669"/>
    <property type="project" value="InterPro"/>
</dbReference>
<dbReference type="HAMAP" id="MF_00382">
    <property type="entry name" value="Ribosomal_bL20"/>
    <property type="match status" value="1"/>
</dbReference>
<dbReference type="GO" id="GO:1990904">
    <property type="term" value="C:ribonucleoprotein complex"/>
    <property type="evidence" value="ECO:0007669"/>
    <property type="project" value="UniProtKB-KW"/>
</dbReference>
<evidence type="ECO:0000256" key="4">
    <source>
        <dbReference type="ARBA" id="ARBA00022980"/>
    </source>
</evidence>
<accession>A0A7C3SLD4</accession>
<dbReference type="PRINTS" id="PR00062">
    <property type="entry name" value="RIBOSOMALL20"/>
</dbReference>
<dbReference type="GO" id="GO:0019843">
    <property type="term" value="F:rRNA binding"/>
    <property type="evidence" value="ECO:0007669"/>
    <property type="project" value="UniProtKB-UniRule"/>
</dbReference>
<evidence type="ECO:0000256" key="7">
    <source>
        <dbReference type="HAMAP-Rule" id="MF_00382"/>
    </source>
</evidence>
<dbReference type="InterPro" id="IPR035566">
    <property type="entry name" value="Ribosomal_protein_bL20_C"/>
</dbReference>
<dbReference type="NCBIfam" id="TIGR01032">
    <property type="entry name" value="rplT_bact"/>
    <property type="match status" value="1"/>
</dbReference>
<dbReference type="GO" id="GO:0005840">
    <property type="term" value="C:ribosome"/>
    <property type="evidence" value="ECO:0007669"/>
    <property type="project" value="UniProtKB-KW"/>
</dbReference>
<dbReference type="SUPFAM" id="SSF74731">
    <property type="entry name" value="Ribosomal protein L20"/>
    <property type="match status" value="1"/>
</dbReference>
<organism evidence="9">
    <name type="scientific">Desulfobacca acetoxidans</name>
    <dbReference type="NCBI Taxonomy" id="60893"/>
    <lineage>
        <taxon>Bacteria</taxon>
        <taxon>Pseudomonadati</taxon>
        <taxon>Thermodesulfobacteriota</taxon>
        <taxon>Desulfobaccia</taxon>
        <taxon>Desulfobaccales</taxon>
        <taxon>Desulfobaccaceae</taxon>
        <taxon>Desulfobacca</taxon>
    </lineage>
</organism>
<keyword evidence="5 7" id="KW-0687">Ribonucleoprotein</keyword>
<proteinExistence type="inferred from homology"/>
<evidence type="ECO:0000313" key="9">
    <source>
        <dbReference type="EMBL" id="HGB15127.1"/>
    </source>
</evidence>
<comment type="caution">
    <text evidence="9">The sequence shown here is derived from an EMBL/GenBank/DDBJ whole genome shotgun (WGS) entry which is preliminary data.</text>
</comment>
<dbReference type="EMBL" id="DTHB01000049">
    <property type="protein sequence ID" value="HGB15127.1"/>
    <property type="molecule type" value="Genomic_DNA"/>
</dbReference>
<keyword evidence="3 7" id="KW-0694">RNA-binding</keyword>
<dbReference type="AlphaFoldDB" id="A0A7C3SLD4"/>
<dbReference type="PROSITE" id="PS00937">
    <property type="entry name" value="RIBOSOMAL_L20"/>
    <property type="match status" value="1"/>
</dbReference>
<evidence type="ECO:0000256" key="6">
    <source>
        <dbReference type="ARBA" id="ARBA00035172"/>
    </source>
</evidence>
<dbReference type="PANTHER" id="PTHR10986">
    <property type="entry name" value="39S RIBOSOMAL PROTEIN L20"/>
    <property type="match status" value="1"/>
</dbReference>
<comment type="function">
    <text evidence="7 8">Binds directly to 23S ribosomal RNA and is necessary for the in vitro assembly process of the 50S ribosomal subunit. It is not involved in the protein synthesizing functions of that subunit.</text>
</comment>
<dbReference type="InterPro" id="IPR005813">
    <property type="entry name" value="Ribosomal_bL20"/>
</dbReference>
<dbReference type="InterPro" id="IPR049946">
    <property type="entry name" value="RIBOSOMAL_L20_CS"/>
</dbReference>
<evidence type="ECO:0000256" key="1">
    <source>
        <dbReference type="ARBA" id="ARBA00007698"/>
    </source>
</evidence>
<evidence type="ECO:0000256" key="3">
    <source>
        <dbReference type="ARBA" id="ARBA00022884"/>
    </source>
</evidence>
<dbReference type="Pfam" id="PF00453">
    <property type="entry name" value="Ribosomal_L20"/>
    <property type="match status" value="1"/>
</dbReference>
<evidence type="ECO:0000256" key="2">
    <source>
        <dbReference type="ARBA" id="ARBA00022730"/>
    </source>
</evidence>
<dbReference type="CDD" id="cd07026">
    <property type="entry name" value="Ribosomal_L20"/>
    <property type="match status" value="1"/>
</dbReference>
<dbReference type="FunFam" id="1.10.1900.20:FF:000001">
    <property type="entry name" value="50S ribosomal protein L20"/>
    <property type="match status" value="1"/>
</dbReference>
<evidence type="ECO:0000256" key="5">
    <source>
        <dbReference type="ARBA" id="ARBA00023274"/>
    </source>
</evidence>
<name>A0A7C3SLD4_9BACT</name>
<evidence type="ECO:0000256" key="8">
    <source>
        <dbReference type="RuleBase" id="RU000560"/>
    </source>
</evidence>
<reference evidence="9" key="1">
    <citation type="journal article" date="2020" name="mSystems">
        <title>Genome- and Community-Level Interaction Insights into Carbon Utilization and Element Cycling Functions of Hydrothermarchaeota in Hydrothermal Sediment.</title>
        <authorList>
            <person name="Zhou Z."/>
            <person name="Liu Y."/>
            <person name="Xu W."/>
            <person name="Pan J."/>
            <person name="Luo Z.H."/>
            <person name="Li M."/>
        </authorList>
    </citation>
    <scope>NUCLEOTIDE SEQUENCE [LARGE SCALE GENOMIC DNA]</scope>
    <source>
        <strain evidence="9">SpSt-776</strain>
    </source>
</reference>
<sequence>MTRVNKGVSSRARRKKYLKMAKGYWGGRRRLYRTAREAVERALAYAYRDRKVRKREFRSLWITRINAALRPLGMSYSKFMGGLKKAEIALDRKVLADLAVSHPDSFAHIAELARQSW</sequence>
<dbReference type="Gene3D" id="1.10.1900.20">
    <property type="entry name" value="Ribosomal protein L20"/>
    <property type="match status" value="1"/>
</dbReference>
<gene>
    <name evidence="7" type="primary">rplT</name>
    <name evidence="9" type="ORF">ENV62_07830</name>
</gene>
<keyword evidence="2 7" id="KW-0699">rRNA-binding</keyword>
<dbReference type="Gene3D" id="6.10.160.10">
    <property type="match status" value="1"/>
</dbReference>